<evidence type="ECO:0000313" key="2">
    <source>
        <dbReference type="Proteomes" id="UP000005273"/>
    </source>
</evidence>
<evidence type="ECO:0000313" key="1">
    <source>
        <dbReference type="EMBL" id="KRT35334.1"/>
    </source>
</evidence>
<gene>
    <name evidence="1" type="ORF">HMPREF1705_04607</name>
</gene>
<dbReference type="Proteomes" id="UP000005273">
    <property type="component" value="Unassembled WGS sequence"/>
</dbReference>
<keyword evidence="2" id="KW-1185">Reference proteome</keyword>
<comment type="caution">
    <text evidence="1">The sequence shown here is derived from an EMBL/GenBank/DDBJ whole genome shotgun (WGS) entry which is preliminary data.</text>
</comment>
<accession>A0A0T5XAI1</accession>
<reference evidence="2" key="1">
    <citation type="submission" date="2012-09" db="EMBL/GenBank/DDBJ databases">
        <authorList>
            <person name="Weinstock G."/>
            <person name="Sodergren E."/>
            <person name="Clifton S."/>
            <person name="Fulton L."/>
            <person name="Fulton B."/>
            <person name="Courtney L."/>
            <person name="Fronick C."/>
            <person name="Harrison M."/>
            <person name="Strong C."/>
            <person name="Farmer C."/>
            <person name="Delehaunty K."/>
            <person name="Markovic C."/>
            <person name="Hall O."/>
            <person name="Minx P."/>
            <person name="Tomlinson C."/>
            <person name="Mitreva M."/>
            <person name="Nelson J."/>
            <person name="Hou S."/>
            <person name="Wollam A."/>
            <person name="Pepin K.H."/>
            <person name="Johnson M."/>
            <person name="Bhonagiri V."/>
            <person name="Nash W.E."/>
            <person name="Suruliraj S."/>
            <person name="Warren W."/>
            <person name="Chinwalla A."/>
            <person name="Mardis E.R."/>
            <person name="Wilson R.K."/>
        </authorList>
    </citation>
    <scope>NUCLEOTIDE SEQUENCE [LARGE SCALE GENOMIC DNA]</scope>
    <source>
        <strain evidence="2">OS1</strain>
    </source>
</reference>
<dbReference type="AlphaFoldDB" id="A0A0T5XAI1"/>
<dbReference type="EMBL" id="ACJX03000001">
    <property type="protein sequence ID" value="KRT35334.1"/>
    <property type="molecule type" value="Genomic_DNA"/>
</dbReference>
<sequence length="59" mass="6872">MYQPIIERKAMDLYSKNPAEAQSYLTDYVNDNINKVVDVYHTIEKTSFLSCSIIIKQEV</sequence>
<protein>
    <submittedName>
        <fullName evidence="1">Uncharacterized protein</fullName>
    </submittedName>
</protein>
<organism evidence="1 2">
    <name type="scientific">Acetomicrobium hydrogeniformans ATCC BAA-1850</name>
    <dbReference type="NCBI Taxonomy" id="592015"/>
    <lineage>
        <taxon>Bacteria</taxon>
        <taxon>Thermotogati</taxon>
        <taxon>Synergistota</taxon>
        <taxon>Synergistia</taxon>
        <taxon>Synergistales</taxon>
        <taxon>Acetomicrobiaceae</taxon>
        <taxon>Acetomicrobium</taxon>
    </lineage>
</organism>
<dbReference type="STRING" id="592015.HMPREF1705_04607"/>
<proteinExistence type="predicted"/>
<name>A0A0T5XAI1_9BACT</name>